<dbReference type="InterPro" id="IPR013083">
    <property type="entry name" value="Znf_RING/FYVE/PHD"/>
</dbReference>
<dbReference type="SMART" id="SM00184">
    <property type="entry name" value="RING"/>
    <property type="match status" value="2"/>
</dbReference>
<evidence type="ECO:0000256" key="8">
    <source>
        <dbReference type="ARBA" id="ARBA00022833"/>
    </source>
</evidence>
<feature type="domain" description="RING-type" evidence="11">
    <location>
        <begin position="818"/>
        <end position="863"/>
    </location>
</feature>
<dbReference type="Pfam" id="PF01485">
    <property type="entry name" value="IBR"/>
    <property type="match status" value="2"/>
</dbReference>
<dbReference type="InterPro" id="IPR031127">
    <property type="entry name" value="E3_UB_ligase_RBR"/>
</dbReference>
<organism evidence="13 14">
    <name type="scientific">Saccoglossus kowalevskii</name>
    <name type="common">Acorn worm</name>
    <dbReference type="NCBI Taxonomy" id="10224"/>
    <lineage>
        <taxon>Eukaryota</taxon>
        <taxon>Metazoa</taxon>
        <taxon>Hemichordata</taxon>
        <taxon>Enteropneusta</taxon>
        <taxon>Harrimaniidae</taxon>
        <taxon>Saccoglossus</taxon>
    </lineage>
</organism>
<dbReference type="InterPro" id="IPR001841">
    <property type="entry name" value="Znf_RING"/>
</dbReference>
<evidence type="ECO:0000259" key="11">
    <source>
        <dbReference type="PROSITE" id="PS50089"/>
    </source>
</evidence>
<keyword evidence="7" id="KW-0833">Ubl conjugation pathway</keyword>
<feature type="region of interest" description="Disordered" evidence="10">
    <location>
        <begin position="223"/>
        <end position="262"/>
    </location>
</feature>
<evidence type="ECO:0000256" key="6">
    <source>
        <dbReference type="ARBA" id="ARBA00022771"/>
    </source>
</evidence>
<dbReference type="InterPro" id="IPR044066">
    <property type="entry name" value="TRIAD_supradom"/>
</dbReference>
<keyword evidence="5" id="KW-0677">Repeat</keyword>
<dbReference type="Gene3D" id="3.30.40.10">
    <property type="entry name" value="Zinc/RING finger domain, C3HC4 (zinc finger)"/>
    <property type="match status" value="1"/>
</dbReference>
<evidence type="ECO:0000313" key="14">
    <source>
        <dbReference type="RefSeq" id="XP_006816214.1"/>
    </source>
</evidence>
<feature type="domain" description="RING-type" evidence="11">
    <location>
        <begin position="655"/>
        <end position="703"/>
    </location>
</feature>
<proteinExistence type="predicted"/>
<evidence type="ECO:0000313" key="13">
    <source>
        <dbReference type="Proteomes" id="UP000694865"/>
    </source>
</evidence>
<dbReference type="SUPFAM" id="SSF57850">
    <property type="entry name" value="RING/U-box"/>
    <property type="match status" value="3"/>
</dbReference>
<dbReference type="SMART" id="SM00647">
    <property type="entry name" value="IBR"/>
    <property type="match status" value="2"/>
</dbReference>
<dbReference type="Gene3D" id="1.20.120.1750">
    <property type="match status" value="1"/>
</dbReference>
<evidence type="ECO:0000256" key="10">
    <source>
        <dbReference type="SAM" id="MobiDB-lite"/>
    </source>
</evidence>
<evidence type="ECO:0000256" key="7">
    <source>
        <dbReference type="ARBA" id="ARBA00022786"/>
    </source>
</evidence>
<gene>
    <name evidence="14" type="primary">LOC102808906</name>
</gene>
<evidence type="ECO:0000256" key="9">
    <source>
        <dbReference type="PROSITE-ProRule" id="PRU00175"/>
    </source>
</evidence>
<keyword evidence="6 9" id="KW-0863">Zinc-finger</keyword>
<dbReference type="RefSeq" id="XP_006816214.1">
    <property type="nucleotide sequence ID" value="XM_006816151.1"/>
</dbReference>
<dbReference type="InterPro" id="IPR002867">
    <property type="entry name" value="IBR_dom"/>
</dbReference>
<comment type="catalytic activity">
    <reaction evidence="1">
        <text>[E2 ubiquitin-conjugating enzyme]-S-ubiquitinyl-L-cysteine + [acceptor protein]-L-lysine = [E2 ubiquitin-conjugating enzyme]-L-cysteine + [acceptor protein]-N(6)-ubiquitinyl-L-lysine.</text>
        <dbReference type="EC" id="2.3.2.31"/>
    </reaction>
</comment>
<reference evidence="14" key="1">
    <citation type="submission" date="2025-08" db="UniProtKB">
        <authorList>
            <consortium name="RefSeq"/>
        </authorList>
    </citation>
    <scope>IDENTIFICATION</scope>
    <source>
        <tissue evidence="14">Testes</tissue>
    </source>
</reference>
<dbReference type="PROSITE" id="PS50089">
    <property type="entry name" value="ZF_RING_2"/>
    <property type="match status" value="2"/>
</dbReference>
<keyword evidence="3" id="KW-0808">Transferase</keyword>
<name>A0ABM0M873_SACKO</name>
<evidence type="ECO:0000256" key="1">
    <source>
        <dbReference type="ARBA" id="ARBA00001798"/>
    </source>
</evidence>
<protein>
    <recommendedName>
        <fullName evidence="2">RBR-type E3 ubiquitin transferase</fullName>
        <ecNumber evidence="2">2.3.2.31</ecNumber>
    </recommendedName>
</protein>
<accession>A0ABM0M873</accession>
<dbReference type="Proteomes" id="UP000694865">
    <property type="component" value="Unplaced"/>
</dbReference>
<keyword evidence="4" id="KW-0479">Metal-binding</keyword>
<dbReference type="GeneID" id="102808906"/>
<dbReference type="CDD" id="cd20335">
    <property type="entry name" value="BRcat_RBR"/>
    <property type="match status" value="1"/>
</dbReference>
<evidence type="ECO:0000256" key="4">
    <source>
        <dbReference type="ARBA" id="ARBA00022723"/>
    </source>
</evidence>
<keyword evidence="13" id="KW-1185">Reference proteome</keyword>
<dbReference type="PROSITE" id="PS51873">
    <property type="entry name" value="TRIAD"/>
    <property type="match status" value="1"/>
</dbReference>
<sequence length="1067" mass="122029">MYILVLYMDNIGPAVDNIGPAVDNIGPAVNNIGPAVDNIGPAVDNIGPAVDNIGPAVDNIRPAVDNIGPAVDNIATSVITDKMVRKQSAGKHWITNGRTVRNDHNSIRYKRDYAACEEVSKCITRRNGNIGREEEEEIESEFHNYLDDGMLQFTKCFRDDPGVKYSLNKRKRWELPEMLRQSVLDRELHKDLEFRVIMEEKHDGYGLFSSKGGSRPNCIKVCDGKSDNPVKKPKKHKYAQARDFLAKPKPPRRQRQQREEFDNTELEDEITLKYIINHPVPPNQHPVCRETSKSFGWKKDFAYCHKSACKSKSEKVHNYMYWHGHSINELKTMRKEHIDDHIDYDVYIDTKNSCQKPDMPSISSIMHNALQRDELVNNPAITLQHRKLIEHLPNNTNMATSTPIKMHHKGSTVFFEEREVETNIQESKDEVQDLSIIVPPKQSDAAINIDKPSIVLKAHSESLNLKEVINGFGDSYLEGFSVPHKFSVDITSSVIASMYDRGETKLAKQLQDFGDPLYTVFDETGMRDDDDDIKRIRVSLFGCKHSFHDHLQTMLDSYYKVNHVYTVAEIIEMMLNVIESSPVQSIMVNYGTVRKIPSNLASSCITFDRLRSVAGWHTESLTTYQAYQDNIKASANENEHQNIINVDITTQQEYCAICYDDISDHDGTCLMRCRHWFCNTCWKMHLASRVRQGDMKIMCPEYKCGEVVDRVTLMSLMSVHQYNSYIRQQNEAYLNSNDKYQWCPSQTCGRIVKVDCTSTAAVPVNCVCGRAWCSKCKEEPHWPATCQQAFEYLELRKDKGDDNTFTTRVINYVRVKKCPFCKLQMEKNGGCPQMSCRCGESFCWSCLAAWSKHYGRGGWKCPVSSHDNFETVYLVDATNVRFCVEFYNISIRHHKARRYDKLRKFKVAARSLCSILQSKKTKASRKLSRKVYPSFGSVSDVSSDTSGYSSSSDDEELGDYKQLATKICKLYSEMVYLAEHIAVLCGNCSNRMRSSSVLLMMWEVEFIITRLTQIVTDGEGKTMDNLHLTLNNLCRMSEKVIKTLLNSVPYIHDRLGKLNQKPKSISK</sequence>
<keyword evidence="8" id="KW-0862">Zinc</keyword>
<feature type="domain" description="RING-type" evidence="12">
    <location>
        <begin position="651"/>
        <end position="865"/>
    </location>
</feature>
<dbReference type="EC" id="2.3.2.31" evidence="2"/>
<dbReference type="PANTHER" id="PTHR11685">
    <property type="entry name" value="RBR FAMILY RING FINGER AND IBR DOMAIN-CONTAINING"/>
    <property type="match status" value="1"/>
</dbReference>
<evidence type="ECO:0000259" key="12">
    <source>
        <dbReference type="PROSITE" id="PS51873"/>
    </source>
</evidence>
<evidence type="ECO:0000256" key="5">
    <source>
        <dbReference type="ARBA" id="ARBA00022737"/>
    </source>
</evidence>
<evidence type="ECO:0000256" key="2">
    <source>
        <dbReference type="ARBA" id="ARBA00012251"/>
    </source>
</evidence>
<evidence type="ECO:0000256" key="3">
    <source>
        <dbReference type="ARBA" id="ARBA00022679"/>
    </source>
</evidence>